<feature type="compositionally biased region" description="Basic and acidic residues" evidence="1">
    <location>
        <begin position="264"/>
        <end position="273"/>
    </location>
</feature>
<evidence type="ECO:0000256" key="1">
    <source>
        <dbReference type="SAM" id="MobiDB-lite"/>
    </source>
</evidence>
<dbReference type="EMBL" id="HG675764">
    <property type="protein sequence ID" value="CDJ43396.1"/>
    <property type="molecule type" value="Genomic_DNA"/>
</dbReference>
<dbReference type="VEuPathDB" id="ToxoDB:ETH2_1517000"/>
<reference evidence="2" key="2">
    <citation type="submission" date="2013-10" db="EMBL/GenBank/DDBJ databases">
        <authorList>
            <person name="Aslett M."/>
        </authorList>
    </citation>
    <scope>NUCLEOTIDE SEQUENCE [LARGE SCALE GENOMIC DNA]</scope>
    <source>
        <strain evidence="2">Houghton</strain>
    </source>
</reference>
<feature type="compositionally biased region" description="Low complexity" evidence="1">
    <location>
        <begin position="239"/>
        <end position="248"/>
    </location>
</feature>
<proteinExistence type="predicted"/>
<feature type="compositionally biased region" description="Basic and acidic residues" evidence="1">
    <location>
        <begin position="533"/>
        <end position="548"/>
    </location>
</feature>
<organism evidence="2 3">
    <name type="scientific">Eimeria tenella</name>
    <name type="common">Coccidian parasite</name>
    <dbReference type="NCBI Taxonomy" id="5802"/>
    <lineage>
        <taxon>Eukaryota</taxon>
        <taxon>Sar</taxon>
        <taxon>Alveolata</taxon>
        <taxon>Apicomplexa</taxon>
        <taxon>Conoidasida</taxon>
        <taxon>Coccidia</taxon>
        <taxon>Eucoccidiorida</taxon>
        <taxon>Eimeriorina</taxon>
        <taxon>Eimeriidae</taxon>
        <taxon>Eimeria</taxon>
    </lineage>
</organism>
<feature type="region of interest" description="Disordered" evidence="1">
    <location>
        <begin position="80"/>
        <end position="306"/>
    </location>
</feature>
<protein>
    <submittedName>
        <fullName evidence="2">Uncharacterized protein</fullName>
    </submittedName>
</protein>
<feature type="compositionally biased region" description="Basic and acidic residues" evidence="1">
    <location>
        <begin position="115"/>
        <end position="124"/>
    </location>
</feature>
<name>U6KZK2_EIMTE</name>
<accession>U6KZK2</accession>
<dbReference type="GeneID" id="25251866"/>
<feature type="region of interest" description="Disordered" evidence="1">
    <location>
        <begin position="330"/>
        <end position="362"/>
    </location>
</feature>
<feature type="region of interest" description="Disordered" evidence="1">
    <location>
        <begin position="533"/>
        <end position="573"/>
    </location>
</feature>
<feature type="compositionally biased region" description="Low complexity" evidence="1">
    <location>
        <begin position="128"/>
        <end position="139"/>
    </location>
</feature>
<feature type="compositionally biased region" description="Basic and acidic residues" evidence="1">
    <location>
        <begin position="156"/>
        <end position="167"/>
    </location>
</feature>
<evidence type="ECO:0000313" key="2">
    <source>
        <dbReference type="EMBL" id="CDJ43396.1"/>
    </source>
</evidence>
<dbReference type="AlphaFoldDB" id="U6KZK2"/>
<dbReference type="VEuPathDB" id="ToxoDB:ETH_00013510"/>
<gene>
    <name evidence="2" type="ORF">ETH_00013510</name>
</gene>
<dbReference type="Proteomes" id="UP000030747">
    <property type="component" value="Unassembled WGS sequence"/>
</dbReference>
<feature type="compositionally biased region" description="Polar residues" evidence="1">
    <location>
        <begin position="169"/>
        <end position="182"/>
    </location>
</feature>
<feature type="compositionally biased region" description="Basic and acidic residues" evidence="1">
    <location>
        <begin position="297"/>
        <end position="306"/>
    </location>
</feature>
<evidence type="ECO:0000313" key="3">
    <source>
        <dbReference type="Proteomes" id="UP000030747"/>
    </source>
</evidence>
<feature type="compositionally biased region" description="Basic and acidic residues" evidence="1">
    <location>
        <begin position="193"/>
        <end position="208"/>
    </location>
</feature>
<feature type="compositionally biased region" description="Low complexity" evidence="1">
    <location>
        <begin position="336"/>
        <end position="355"/>
    </location>
</feature>
<reference evidence="2" key="1">
    <citation type="submission" date="2013-10" db="EMBL/GenBank/DDBJ databases">
        <title>Genomic analysis of the causative agents of coccidiosis in chickens.</title>
        <authorList>
            <person name="Reid A.J."/>
            <person name="Blake D."/>
            <person name="Billington K."/>
            <person name="Browne H."/>
            <person name="Dunn M."/>
            <person name="Hung S."/>
            <person name="Kawahara F."/>
            <person name="Miranda-Saavedra D."/>
            <person name="Mourier T."/>
            <person name="Nagra H."/>
            <person name="Otto T.D."/>
            <person name="Rawlings N."/>
            <person name="Sanchez A."/>
            <person name="Sanders M."/>
            <person name="Subramaniam C."/>
            <person name="Tay Y."/>
            <person name="Dear P."/>
            <person name="Doerig C."/>
            <person name="Gruber A."/>
            <person name="Parkinson J."/>
            <person name="Shirley M."/>
            <person name="Wan K.L."/>
            <person name="Berriman M."/>
            <person name="Tomley F."/>
            <person name="Pain A."/>
        </authorList>
    </citation>
    <scope>NUCLEOTIDE SEQUENCE [LARGE SCALE GENOMIC DNA]</scope>
    <source>
        <strain evidence="2">Houghton</strain>
    </source>
</reference>
<sequence>MGEALHEWSHGSTNSWDTGLLPQATLRIPGYRLPVVEVYWQHSTVLKLLVYSTIVLLVAFWAQHQLQHLSERGCRNADSDLAGDISSPSEDSDEDSACGDLKFDDRQTSPGASGAEERVSRSCEDEASGGAAAAAAGAAADDKDDDSSSTCSNRAAGKDCEEHRMEGQGDSNSGADISSPSQDSDEDSACGDLKFDDRQTSPGIHDESLPLSDVASTQVPGTGVTEEGVSGSCEDEASGDATAAAPEAAVDDEDGVSDSNCGHLVHDFARNDQESTVNNAESTRAEPHDAQAAAGEAAEKHKVERPGRAKWMGQLAGLLETAGKKLTGVAGKSDVAANPTPEEAAGETAASSSKAPQPQEGRRHYTKLALGHWNSPHYRKLGKPYDFPHLKALNYIELRKELMNFAESMGNLCAPHSEPFRATVKADCDIRFVGIVTLHIEVTEEDMENQSSLGQFRRRVVSENPFSRRVPERFTRDLLALIEELSLTVSEHAQRAGMPYGRTEFYSTVLEKPATAACTGKVSLKIFGIKADAEDSADRDGEQGEPKTDAPIQPGNRASGSFANELVDPVPTL</sequence>
<dbReference type="RefSeq" id="XP_013234146.1">
    <property type="nucleotide sequence ID" value="XM_013378692.1"/>
</dbReference>
<keyword evidence="3" id="KW-1185">Reference proteome</keyword>